<keyword evidence="5" id="KW-0145">Chemotaxis</keyword>
<dbReference type="GO" id="GO:0003774">
    <property type="term" value="F:cytoskeletal motor activity"/>
    <property type="evidence" value="ECO:0007669"/>
    <property type="project" value="InterPro"/>
</dbReference>
<dbReference type="Pfam" id="PF01052">
    <property type="entry name" value="FliMN_C"/>
    <property type="match status" value="1"/>
</dbReference>
<keyword evidence="10" id="KW-1185">Reference proteome</keyword>
<dbReference type="SUPFAM" id="SSF101801">
    <property type="entry name" value="Surface presentation of antigens (SPOA)"/>
    <property type="match status" value="1"/>
</dbReference>
<dbReference type="Proteomes" id="UP000199053">
    <property type="component" value="Unassembled WGS sequence"/>
</dbReference>
<protein>
    <recommendedName>
        <fullName evidence="3">Flagellar motor switch protein FliN</fullName>
    </recommendedName>
</protein>
<dbReference type="NCBIfam" id="TIGR02480">
    <property type="entry name" value="fliN"/>
    <property type="match status" value="1"/>
</dbReference>
<evidence type="ECO:0000313" key="9">
    <source>
        <dbReference type="EMBL" id="SDK44350.1"/>
    </source>
</evidence>
<dbReference type="InterPro" id="IPR012826">
    <property type="entry name" value="FliN"/>
</dbReference>
<organism evidence="9 10">
    <name type="scientific">Maridesulfovibrio ferrireducens</name>
    <dbReference type="NCBI Taxonomy" id="246191"/>
    <lineage>
        <taxon>Bacteria</taxon>
        <taxon>Pseudomonadati</taxon>
        <taxon>Thermodesulfobacteriota</taxon>
        <taxon>Desulfovibrionia</taxon>
        <taxon>Desulfovibrionales</taxon>
        <taxon>Desulfovibrionaceae</taxon>
        <taxon>Maridesulfovibrio</taxon>
    </lineage>
</organism>
<evidence type="ECO:0000256" key="5">
    <source>
        <dbReference type="ARBA" id="ARBA00022500"/>
    </source>
</evidence>
<dbReference type="PANTHER" id="PTHR43484:SF1">
    <property type="entry name" value="FLAGELLAR MOTOR SWITCH PROTEIN FLIN"/>
    <property type="match status" value="1"/>
</dbReference>
<evidence type="ECO:0000256" key="3">
    <source>
        <dbReference type="ARBA" id="ARBA00021897"/>
    </source>
</evidence>
<dbReference type="InterPro" id="IPR001172">
    <property type="entry name" value="FliN_T3SS_HrcQb"/>
</dbReference>
<keyword evidence="6" id="KW-0283">Flagellar rotation</keyword>
<keyword evidence="9" id="KW-0969">Cilium</keyword>
<dbReference type="PRINTS" id="PR00956">
    <property type="entry name" value="FLGMOTORFLIN"/>
</dbReference>
<name>A0A1G9BY83_9BACT</name>
<dbReference type="EMBL" id="FNGA01000001">
    <property type="protein sequence ID" value="SDK44350.1"/>
    <property type="molecule type" value="Genomic_DNA"/>
</dbReference>
<sequence length="90" mass="10060">MGSEDGLRRILDIPLEVKVEMGRTKLLVNEIIQFGQGTVIELHKLAGEPLDMYVEGRLVARGELVVINENFGFRITEIITPEARIKSLGL</sequence>
<comment type="subcellular location">
    <subcellularLocation>
        <location evidence="1">Cell membrane</location>
        <topology evidence="1">Peripheral membrane protein</topology>
        <orientation evidence="1">Cytoplasmic side</orientation>
    </subcellularLocation>
</comment>
<keyword evidence="7" id="KW-0472">Membrane</keyword>
<dbReference type="OrthoDB" id="9773459at2"/>
<evidence type="ECO:0000256" key="6">
    <source>
        <dbReference type="ARBA" id="ARBA00022779"/>
    </source>
</evidence>
<dbReference type="InterPro" id="IPR051469">
    <property type="entry name" value="FliN/MopA/SpaO"/>
</dbReference>
<evidence type="ECO:0000256" key="2">
    <source>
        <dbReference type="ARBA" id="ARBA00009226"/>
    </source>
</evidence>
<evidence type="ECO:0000256" key="1">
    <source>
        <dbReference type="ARBA" id="ARBA00004413"/>
    </source>
</evidence>
<dbReference type="InterPro" id="IPR001543">
    <property type="entry name" value="FliN-like_C"/>
</dbReference>
<accession>A0A1G9BY83</accession>
<evidence type="ECO:0000259" key="8">
    <source>
        <dbReference type="Pfam" id="PF01052"/>
    </source>
</evidence>
<evidence type="ECO:0000256" key="7">
    <source>
        <dbReference type="ARBA" id="ARBA00023136"/>
    </source>
</evidence>
<keyword evidence="4" id="KW-1003">Cell membrane</keyword>
<proteinExistence type="inferred from homology"/>
<dbReference type="InterPro" id="IPR036429">
    <property type="entry name" value="SpoA-like_sf"/>
</dbReference>
<dbReference type="GO" id="GO:0005886">
    <property type="term" value="C:plasma membrane"/>
    <property type="evidence" value="ECO:0007669"/>
    <property type="project" value="UniProtKB-SubCell"/>
</dbReference>
<gene>
    <name evidence="9" type="ORF">SAMN05660337_0464</name>
</gene>
<dbReference type="STRING" id="246191.SAMN05660337_0464"/>
<feature type="domain" description="Flagellar motor switch protein FliN-like C-terminal" evidence="8">
    <location>
        <begin position="9"/>
        <end position="79"/>
    </location>
</feature>
<dbReference type="PANTHER" id="PTHR43484">
    <property type="match status" value="1"/>
</dbReference>
<dbReference type="GO" id="GO:0009425">
    <property type="term" value="C:bacterial-type flagellum basal body"/>
    <property type="evidence" value="ECO:0007669"/>
    <property type="project" value="InterPro"/>
</dbReference>
<dbReference type="GO" id="GO:0006935">
    <property type="term" value="P:chemotaxis"/>
    <property type="evidence" value="ECO:0007669"/>
    <property type="project" value="UniProtKB-KW"/>
</dbReference>
<comment type="similarity">
    <text evidence="2">Belongs to the FliN/MopA/SpaO family.</text>
</comment>
<reference evidence="10" key="1">
    <citation type="submission" date="2016-10" db="EMBL/GenBank/DDBJ databases">
        <authorList>
            <person name="Varghese N."/>
            <person name="Submissions S."/>
        </authorList>
    </citation>
    <scope>NUCLEOTIDE SEQUENCE [LARGE SCALE GENOMIC DNA]</scope>
    <source>
        <strain evidence="10">DSM 16995</strain>
    </source>
</reference>
<dbReference type="GO" id="GO:0071973">
    <property type="term" value="P:bacterial-type flagellum-dependent cell motility"/>
    <property type="evidence" value="ECO:0007669"/>
    <property type="project" value="InterPro"/>
</dbReference>
<evidence type="ECO:0000313" key="10">
    <source>
        <dbReference type="Proteomes" id="UP000199053"/>
    </source>
</evidence>
<dbReference type="AlphaFoldDB" id="A0A1G9BY83"/>
<keyword evidence="9" id="KW-0966">Cell projection</keyword>
<keyword evidence="9" id="KW-0282">Flagellum</keyword>
<dbReference type="Gene3D" id="2.30.330.10">
    <property type="entry name" value="SpoA-like"/>
    <property type="match status" value="1"/>
</dbReference>
<evidence type="ECO:0000256" key="4">
    <source>
        <dbReference type="ARBA" id="ARBA00022475"/>
    </source>
</evidence>